<feature type="compositionally biased region" description="Polar residues" evidence="6">
    <location>
        <begin position="261"/>
        <end position="271"/>
    </location>
</feature>
<dbReference type="Gene3D" id="3.40.50.300">
    <property type="entry name" value="P-loop containing nucleotide triphosphate hydrolases"/>
    <property type="match status" value="2"/>
</dbReference>
<feature type="compositionally biased region" description="Polar residues" evidence="6">
    <location>
        <begin position="979"/>
        <end position="992"/>
    </location>
</feature>
<feature type="region of interest" description="Disordered" evidence="6">
    <location>
        <begin position="517"/>
        <end position="647"/>
    </location>
</feature>
<keyword evidence="9" id="KW-0396">Initiation factor</keyword>
<dbReference type="InterPro" id="IPR027417">
    <property type="entry name" value="P-loop_NTPase"/>
</dbReference>
<dbReference type="EC" id="3.6.4.13" evidence="1"/>
<feature type="compositionally biased region" description="Polar residues" evidence="6">
    <location>
        <begin position="11"/>
        <end position="37"/>
    </location>
</feature>
<dbReference type="Proteomes" id="UP000324022">
    <property type="component" value="Unassembled WGS sequence"/>
</dbReference>
<keyword evidence="4" id="KW-0347">Helicase</keyword>
<dbReference type="SMART" id="SM00487">
    <property type="entry name" value="DEXDc"/>
    <property type="match status" value="1"/>
</dbReference>
<dbReference type="InterPro" id="IPR011545">
    <property type="entry name" value="DEAD/DEAH_box_helicase_dom"/>
</dbReference>
<organism evidence="9 10">
    <name type="scientific">Ustilago trichophora</name>
    <dbReference type="NCBI Taxonomy" id="86804"/>
    <lineage>
        <taxon>Eukaryota</taxon>
        <taxon>Fungi</taxon>
        <taxon>Dikarya</taxon>
        <taxon>Basidiomycota</taxon>
        <taxon>Ustilaginomycotina</taxon>
        <taxon>Ustilaginomycetes</taxon>
        <taxon>Ustilaginales</taxon>
        <taxon>Ustilaginaceae</taxon>
        <taxon>Ustilago</taxon>
    </lineage>
</organism>
<feature type="compositionally biased region" description="Gly residues" evidence="6">
    <location>
        <begin position="527"/>
        <end position="536"/>
    </location>
</feature>
<feature type="region of interest" description="Disordered" evidence="6">
    <location>
        <begin position="462"/>
        <end position="482"/>
    </location>
</feature>
<feature type="region of interest" description="Disordered" evidence="6">
    <location>
        <begin position="213"/>
        <end position="345"/>
    </location>
</feature>
<keyword evidence="10" id="KW-1185">Reference proteome</keyword>
<dbReference type="PROSITE" id="PS51194">
    <property type="entry name" value="HELICASE_CTER"/>
    <property type="match status" value="1"/>
</dbReference>
<feature type="compositionally biased region" description="Low complexity" evidence="6">
    <location>
        <begin position="304"/>
        <end position="330"/>
    </location>
</feature>
<evidence type="ECO:0000259" key="7">
    <source>
        <dbReference type="PROSITE" id="PS51192"/>
    </source>
</evidence>
<evidence type="ECO:0000256" key="5">
    <source>
        <dbReference type="ARBA" id="ARBA00022840"/>
    </source>
</evidence>
<dbReference type="OrthoDB" id="4726at2759"/>
<dbReference type="InterPro" id="IPR001650">
    <property type="entry name" value="Helicase_C-like"/>
</dbReference>
<dbReference type="AlphaFoldDB" id="A0A5C3E3D3"/>
<evidence type="ECO:0000313" key="10">
    <source>
        <dbReference type="Proteomes" id="UP000324022"/>
    </source>
</evidence>
<dbReference type="GO" id="GO:0005524">
    <property type="term" value="F:ATP binding"/>
    <property type="evidence" value="ECO:0007669"/>
    <property type="project" value="UniProtKB-KW"/>
</dbReference>
<feature type="compositionally biased region" description="Low complexity" evidence="6">
    <location>
        <begin position="38"/>
        <end position="49"/>
    </location>
</feature>
<keyword evidence="5" id="KW-0067">ATP-binding</keyword>
<keyword evidence="2" id="KW-0547">Nucleotide-binding</keyword>
<evidence type="ECO:0000256" key="4">
    <source>
        <dbReference type="ARBA" id="ARBA00022806"/>
    </source>
</evidence>
<feature type="domain" description="Helicase ATP-binding" evidence="7">
    <location>
        <begin position="690"/>
        <end position="942"/>
    </location>
</feature>
<evidence type="ECO:0000256" key="2">
    <source>
        <dbReference type="ARBA" id="ARBA00022741"/>
    </source>
</evidence>
<dbReference type="GO" id="GO:0016787">
    <property type="term" value="F:hydrolase activity"/>
    <property type="evidence" value="ECO:0007669"/>
    <property type="project" value="UniProtKB-KW"/>
</dbReference>
<feature type="compositionally biased region" description="Low complexity" evidence="6">
    <location>
        <begin position="961"/>
        <end position="978"/>
    </location>
</feature>
<protein>
    <recommendedName>
        <fullName evidence="1">RNA helicase</fullName>
        <ecNumber evidence="1">3.6.4.13</ecNumber>
    </recommendedName>
</protein>
<reference evidence="9 10" key="1">
    <citation type="submission" date="2018-03" db="EMBL/GenBank/DDBJ databases">
        <authorList>
            <person name="Guldener U."/>
        </authorList>
    </citation>
    <scope>NUCLEOTIDE SEQUENCE [LARGE SCALE GENOMIC DNA]</scope>
    <source>
        <strain evidence="9 10">NBRC100155</strain>
    </source>
</reference>
<name>A0A5C3E3D3_9BASI</name>
<gene>
    <name evidence="9" type="ORF">UTRI_02662_B</name>
</gene>
<accession>A0A5C3E3D3</accession>
<dbReference type="GO" id="GO:0003724">
    <property type="term" value="F:RNA helicase activity"/>
    <property type="evidence" value="ECO:0007669"/>
    <property type="project" value="UniProtKB-EC"/>
</dbReference>
<sequence length="1235" mass="126884">MSVSPFLPGNSIWSNAPPTQQGRATQSGLGTSASGNQSSLDASSALSSSERAEVSRIGAHPLPNKPAAPTRSNSAVSSRSNGPAPDDAVRSVDSAMTNAALRPGVIGGARNGSRGQKPAEVSRSNSLAASIQSFRSANSGSPLPGSSQQFGQGGLNAQTGLAISIQSPSLQANGLNLHDRSINTSSESEFGTPRLFVDAQHTFDHDDQSAAMAFSRSPSTSGHIGKPRPNSWMHPSSHDKPADSMRSLHRDSSDAALPRPVSSQGNHSNLLSGADAAFNNGVAPSKRSSSMHFGHGPLDASNALDSSDLGQSGLLGHASNPNSPGLPSGPLGRGGRPDLSVSAGRATPTLNVPSYMNLAGGLLSPTAAAIGNTGPSIAHSPVGSPLGGSGFHNPLPHRSVSAGHIFDKPVNNAEDLMNESPLIKDMLERLTRVESGMKDFSRQISGISRNVSLLLERTKGLPPASLSSSGANASQHATAATGGNTAEEVRLLNAQVSALANSVSHLLTLQGNGLGGPGGSAPPLNGLGLGPTGGLLGTPQIGGPSGLERAASPRVGTNPNGQFNAGPNGSFVLSNALSPRPSGNGRGWSGQNNRGQEHGGDRRWNTSGQSGNGRKDNAAGAGGSGAAGIPTTPSLEDGGGASSAAQTGTGLIQPNAIVSKWEHLNLNADLLRSILKYGLGPPNKIQQRALPFLLRGSDIIAQAPPTQERIASYVIPSLQLVLNVLKETGGPGQTASNRGPVALIVSTTVDQATQAQRMALGLGAPLGIRVHMVAASSMDVHQEAQSLVQAWPHIVVGTPQKMSELFTYMTNNTASLHVHGSGPGASAIKPSEVRLVVLDEVDQLIARNLADHVSTMLRVLPLPSAPAGASANARAAGGLSPGLPQGTNNAIFSPFDQENEGTGSSSTGAASTIDRQVALFSNTVPQDVLNFAQSIHLRESVRVLVRRDGAGGAGSSIMQTPSGGASNMGGANAPGSGMQSMGSQRDMSQPTNALGAHPVNSSVSTSKDPLLAALKGLRQYYLYVAVTSNTGMGASSPIPGLSHNPAGEMKLDLISDLLEDIEFGQTVIYCANVATQEALIYKLCSKGIEALGLNREMNSYTRQQTIAKFRSPSSQFGTNTMISSATFAQPGGFVGVNAGSRARKALVVCDLAVNPKEVHQIPLIVFYDMPRSVEDYKDKISCAAAGAMARPSVCVNVVTASGGPRGDVEMLRTLECHLGCKMAELPMDPKQILNF</sequence>
<evidence type="ECO:0000313" key="9">
    <source>
        <dbReference type="EMBL" id="SPO25224.1"/>
    </source>
</evidence>
<evidence type="ECO:0000256" key="1">
    <source>
        <dbReference type="ARBA" id="ARBA00012552"/>
    </source>
</evidence>
<feature type="region of interest" description="Disordered" evidence="6">
    <location>
        <begin position="870"/>
        <end position="909"/>
    </location>
</feature>
<dbReference type="Pfam" id="PF00270">
    <property type="entry name" value="DEAD"/>
    <property type="match status" value="1"/>
</dbReference>
<evidence type="ECO:0000256" key="3">
    <source>
        <dbReference type="ARBA" id="ARBA00022801"/>
    </source>
</evidence>
<feature type="region of interest" description="Disordered" evidence="6">
    <location>
        <begin position="1"/>
        <end position="127"/>
    </location>
</feature>
<feature type="compositionally biased region" description="Basic and acidic residues" evidence="6">
    <location>
        <begin position="236"/>
        <end position="253"/>
    </location>
</feature>
<keyword evidence="9" id="KW-0648">Protein biosynthesis</keyword>
<dbReference type="PROSITE" id="PS51192">
    <property type="entry name" value="HELICASE_ATP_BIND_1"/>
    <property type="match status" value="1"/>
</dbReference>
<dbReference type="PANTHER" id="PTHR47958">
    <property type="entry name" value="ATP-DEPENDENT RNA HELICASE DBP3"/>
    <property type="match status" value="1"/>
</dbReference>
<proteinExistence type="predicted"/>
<feature type="compositionally biased region" description="Polar residues" evidence="6">
    <location>
        <begin position="555"/>
        <end position="577"/>
    </location>
</feature>
<evidence type="ECO:0000256" key="6">
    <source>
        <dbReference type="SAM" id="MobiDB-lite"/>
    </source>
</evidence>
<dbReference type="GO" id="GO:0003676">
    <property type="term" value="F:nucleic acid binding"/>
    <property type="evidence" value="ECO:0007669"/>
    <property type="project" value="InterPro"/>
</dbReference>
<feature type="compositionally biased region" description="Polar residues" evidence="6">
    <location>
        <begin position="70"/>
        <end position="81"/>
    </location>
</feature>
<feature type="region of interest" description="Disordered" evidence="6">
    <location>
        <begin position="135"/>
        <end position="154"/>
    </location>
</feature>
<dbReference type="SUPFAM" id="SSF52540">
    <property type="entry name" value="P-loop containing nucleoside triphosphate hydrolases"/>
    <property type="match status" value="2"/>
</dbReference>
<feature type="compositionally biased region" description="Polar residues" evidence="6">
    <location>
        <begin position="465"/>
        <end position="476"/>
    </location>
</feature>
<feature type="compositionally biased region" description="Basic and acidic residues" evidence="6">
    <location>
        <begin position="595"/>
        <end position="604"/>
    </location>
</feature>
<evidence type="ECO:0000259" key="8">
    <source>
        <dbReference type="PROSITE" id="PS51194"/>
    </source>
</evidence>
<keyword evidence="3" id="KW-0378">Hydrolase</keyword>
<feature type="domain" description="Helicase C-terminal" evidence="8">
    <location>
        <begin position="1053"/>
        <end position="1233"/>
    </location>
</feature>
<dbReference type="InterPro" id="IPR014001">
    <property type="entry name" value="Helicase_ATP-bd"/>
</dbReference>
<dbReference type="GO" id="GO:0003743">
    <property type="term" value="F:translation initiation factor activity"/>
    <property type="evidence" value="ECO:0007669"/>
    <property type="project" value="UniProtKB-KW"/>
</dbReference>
<dbReference type="EMBL" id="OOIN01000010">
    <property type="protein sequence ID" value="SPO25224.1"/>
    <property type="molecule type" value="Genomic_DNA"/>
</dbReference>
<feature type="region of interest" description="Disordered" evidence="6">
    <location>
        <begin position="951"/>
        <end position="1004"/>
    </location>
</feature>